<feature type="domain" description="BCS1 N-terminal" evidence="15">
    <location>
        <begin position="86"/>
        <end position="283"/>
    </location>
</feature>
<evidence type="ECO:0000256" key="13">
    <source>
        <dbReference type="SAM" id="MobiDB-lite"/>
    </source>
</evidence>
<evidence type="ECO:0000313" key="16">
    <source>
        <dbReference type="EMBL" id="KAF1921853.1"/>
    </source>
</evidence>
<dbReference type="InterPro" id="IPR003960">
    <property type="entry name" value="ATPase_AAA_CS"/>
</dbReference>
<name>A0A6A5R2I3_AMPQU</name>
<dbReference type="EMBL" id="ML979132">
    <property type="protein sequence ID" value="KAF1921853.1"/>
    <property type="molecule type" value="Genomic_DNA"/>
</dbReference>
<proteinExistence type="inferred from homology"/>
<protein>
    <submittedName>
        <fullName evidence="16">P-loop containing nucleoside triphosphate hydrolase protein</fullName>
    </submittedName>
</protein>
<dbReference type="Pfam" id="PF08740">
    <property type="entry name" value="BCS1_N"/>
    <property type="match status" value="1"/>
</dbReference>
<dbReference type="PANTHER" id="PTHR23070">
    <property type="entry name" value="BCS1 AAA-TYPE ATPASE"/>
    <property type="match status" value="1"/>
</dbReference>
<evidence type="ECO:0000256" key="1">
    <source>
        <dbReference type="ARBA" id="ARBA00004434"/>
    </source>
</evidence>
<keyword evidence="5" id="KW-0999">Mitochondrion inner membrane</keyword>
<evidence type="ECO:0000256" key="8">
    <source>
        <dbReference type="ARBA" id="ARBA00022989"/>
    </source>
</evidence>
<evidence type="ECO:0000256" key="2">
    <source>
        <dbReference type="ARBA" id="ARBA00007448"/>
    </source>
</evidence>
<feature type="region of interest" description="Disordered" evidence="13">
    <location>
        <begin position="554"/>
        <end position="617"/>
    </location>
</feature>
<evidence type="ECO:0000259" key="14">
    <source>
        <dbReference type="SMART" id="SM00382"/>
    </source>
</evidence>
<evidence type="ECO:0000256" key="12">
    <source>
        <dbReference type="RuleBase" id="RU003651"/>
    </source>
</evidence>
<dbReference type="Gene3D" id="3.40.50.300">
    <property type="entry name" value="P-loop containing nucleotide triphosphate hydrolases"/>
    <property type="match status" value="1"/>
</dbReference>
<feature type="compositionally biased region" description="Low complexity" evidence="13">
    <location>
        <begin position="561"/>
        <end position="579"/>
    </location>
</feature>
<keyword evidence="8" id="KW-1133">Transmembrane helix</keyword>
<dbReference type="InterPro" id="IPR003959">
    <property type="entry name" value="ATPase_AAA_core"/>
</dbReference>
<dbReference type="InterPro" id="IPR003593">
    <property type="entry name" value="AAA+_ATPase"/>
</dbReference>
<keyword evidence="17" id="KW-1185">Reference proteome</keyword>
<evidence type="ECO:0000256" key="5">
    <source>
        <dbReference type="ARBA" id="ARBA00022792"/>
    </source>
</evidence>
<evidence type="ECO:0000256" key="6">
    <source>
        <dbReference type="ARBA" id="ARBA00022801"/>
    </source>
</evidence>
<dbReference type="OrthoDB" id="10251412at2759"/>
<evidence type="ECO:0000256" key="11">
    <source>
        <dbReference type="ARBA" id="ARBA00048778"/>
    </source>
</evidence>
<keyword evidence="9" id="KW-0496">Mitochondrion</keyword>
<organism evidence="16 17">
    <name type="scientific">Ampelomyces quisqualis</name>
    <name type="common">Powdery mildew agent</name>
    <dbReference type="NCBI Taxonomy" id="50730"/>
    <lineage>
        <taxon>Eukaryota</taxon>
        <taxon>Fungi</taxon>
        <taxon>Dikarya</taxon>
        <taxon>Ascomycota</taxon>
        <taxon>Pezizomycotina</taxon>
        <taxon>Dothideomycetes</taxon>
        <taxon>Pleosporomycetidae</taxon>
        <taxon>Pleosporales</taxon>
        <taxon>Pleosporineae</taxon>
        <taxon>Phaeosphaeriaceae</taxon>
        <taxon>Ampelomyces</taxon>
    </lineage>
</organism>
<evidence type="ECO:0000256" key="4">
    <source>
        <dbReference type="ARBA" id="ARBA00022741"/>
    </source>
</evidence>
<dbReference type="InterPro" id="IPR014851">
    <property type="entry name" value="BCS1_N"/>
</dbReference>
<dbReference type="InterPro" id="IPR057495">
    <property type="entry name" value="AAA_lid_BCS1"/>
</dbReference>
<keyword evidence="10" id="KW-0472">Membrane</keyword>
<dbReference type="InterPro" id="IPR050747">
    <property type="entry name" value="Mitochondrial_chaperone_BCS1"/>
</dbReference>
<keyword evidence="4 12" id="KW-0547">Nucleotide-binding</keyword>
<evidence type="ECO:0000313" key="17">
    <source>
        <dbReference type="Proteomes" id="UP000800096"/>
    </source>
</evidence>
<comment type="subcellular location">
    <subcellularLocation>
        <location evidence="1">Mitochondrion inner membrane</location>
        <topology evidence="1">Single-pass membrane protein</topology>
    </subcellularLocation>
</comment>
<gene>
    <name evidence="16" type="ORF">BDU57DRAFT_435612</name>
</gene>
<accession>A0A6A5R2I3</accession>
<dbReference type="SMART" id="SM01024">
    <property type="entry name" value="BCS1_N"/>
    <property type="match status" value="1"/>
</dbReference>
<dbReference type="SUPFAM" id="SSF52540">
    <property type="entry name" value="P-loop containing nucleoside triphosphate hydrolases"/>
    <property type="match status" value="1"/>
</dbReference>
<keyword evidence="3" id="KW-0812">Transmembrane</keyword>
<feature type="domain" description="AAA+ ATPase" evidence="14">
    <location>
        <begin position="316"/>
        <end position="478"/>
    </location>
</feature>
<dbReference type="AlphaFoldDB" id="A0A6A5R2I3"/>
<dbReference type="GO" id="GO:0005743">
    <property type="term" value="C:mitochondrial inner membrane"/>
    <property type="evidence" value="ECO:0007669"/>
    <property type="project" value="UniProtKB-SubCell"/>
</dbReference>
<evidence type="ECO:0000256" key="10">
    <source>
        <dbReference type="ARBA" id="ARBA00023136"/>
    </source>
</evidence>
<dbReference type="Pfam" id="PF25426">
    <property type="entry name" value="AAA_lid_BCS1"/>
    <property type="match status" value="1"/>
</dbReference>
<comment type="similarity">
    <text evidence="2">Belongs to the AAA ATPase family. BCS1 subfamily.</text>
</comment>
<dbReference type="PROSITE" id="PS00674">
    <property type="entry name" value="AAA"/>
    <property type="match status" value="1"/>
</dbReference>
<comment type="catalytic activity">
    <reaction evidence="11">
        <text>ATP + H2O = ADP + phosphate + H(+)</text>
        <dbReference type="Rhea" id="RHEA:13065"/>
        <dbReference type="ChEBI" id="CHEBI:15377"/>
        <dbReference type="ChEBI" id="CHEBI:15378"/>
        <dbReference type="ChEBI" id="CHEBI:30616"/>
        <dbReference type="ChEBI" id="CHEBI:43474"/>
        <dbReference type="ChEBI" id="CHEBI:456216"/>
    </reaction>
    <physiologicalReaction direction="left-to-right" evidence="11">
        <dbReference type="Rhea" id="RHEA:13066"/>
    </physiologicalReaction>
</comment>
<evidence type="ECO:0000256" key="9">
    <source>
        <dbReference type="ARBA" id="ARBA00023128"/>
    </source>
</evidence>
<dbReference type="Proteomes" id="UP000800096">
    <property type="component" value="Unassembled WGS sequence"/>
</dbReference>
<evidence type="ECO:0000256" key="7">
    <source>
        <dbReference type="ARBA" id="ARBA00022840"/>
    </source>
</evidence>
<keyword evidence="6 16" id="KW-0378">Hydrolase</keyword>
<evidence type="ECO:0000256" key="3">
    <source>
        <dbReference type="ARBA" id="ARBA00022692"/>
    </source>
</evidence>
<sequence>MSNLFDAVAPIPTKDAGVLVRLPTASLASPSTSTELWAEPLDTPGIVPRHLVRSATASFPFLEVLQRLLHRLRFNSTTVEIEKVLALVGLYRVIKPVYNYMKDFFFWACTVQITIPETDPVAREVLSWMATEVIRKGNTRSAMLITGGMGNFMPGIPPPIRFGGAAPVSNRVDEEVACLPPIGTRIFWIGFRPFLFSRNGSNGSNAMIPGFVMNDRGQMHNALTIYTLGWELAPLRKFTDLCHELQIKNRTGTTNVYFAGGPSDYHCDGWQCVPKAIRKLDTIDMDEDVKADIVRDAEYYNSNDSRQFFADCGIPYRRGYLFWGPPGTGKSSLSIALAGHLQCDIYHINLASGTMSDGSLHRLFLALPKQCIVVIEDIDSAGIDREQGASIEPVTATENPFDSIMLAGIPPPPPLPEQRRHHSVRNTVTLSGLLNAIDGNATQEGRLLIMTSNNPDILDAALTRPGRVDKRVYFGNMSKAASKSIFLRMIGRWALAHDAGYSPDEIEHYASAFADKIPADTFTPAQVQNFLQDCRNDPLKVLSEVDAWVRETRNKTDAAKSTPSESTTSSTSIVYSSSTGTGGPMDSHAEYCAVQGPLGKKETQMLSAGEESDESKK</sequence>
<dbReference type="GO" id="GO:0005524">
    <property type="term" value="F:ATP binding"/>
    <property type="evidence" value="ECO:0007669"/>
    <property type="project" value="UniProtKB-KW"/>
</dbReference>
<keyword evidence="7 12" id="KW-0067">ATP-binding</keyword>
<reference evidence="16" key="1">
    <citation type="journal article" date="2020" name="Stud. Mycol.">
        <title>101 Dothideomycetes genomes: a test case for predicting lifestyles and emergence of pathogens.</title>
        <authorList>
            <person name="Haridas S."/>
            <person name="Albert R."/>
            <person name="Binder M."/>
            <person name="Bloem J."/>
            <person name="Labutti K."/>
            <person name="Salamov A."/>
            <person name="Andreopoulos B."/>
            <person name="Baker S."/>
            <person name="Barry K."/>
            <person name="Bills G."/>
            <person name="Bluhm B."/>
            <person name="Cannon C."/>
            <person name="Castanera R."/>
            <person name="Culley D."/>
            <person name="Daum C."/>
            <person name="Ezra D."/>
            <person name="Gonzalez J."/>
            <person name="Henrissat B."/>
            <person name="Kuo A."/>
            <person name="Liang C."/>
            <person name="Lipzen A."/>
            <person name="Lutzoni F."/>
            <person name="Magnuson J."/>
            <person name="Mondo S."/>
            <person name="Nolan M."/>
            <person name="Ohm R."/>
            <person name="Pangilinan J."/>
            <person name="Park H.-J."/>
            <person name="Ramirez L."/>
            <person name="Alfaro M."/>
            <person name="Sun H."/>
            <person name="Tritt A."/>
            <person name="Yoshinaga Y."/>
            <person name="Zwiers L.-H."/>
            <person name="Turgeon B."/>
            <person name="Goodwin S."/>
            <person name="Spatafora J."/>
            <person name="Crous P."/>
            <person name="Grigoriev I."/>
        </authorList>
    </citation>
    <scope>NUCLEOTIDE SEQUENCE</scope>
    <source>
        <strain evidence="16">HMLAC05119</strain>
    </source>
</reference>
<dbReference type="InterPro" id="IPR027417">
    <property type="entry name" value="P-loop_NTPase"/>
</dbReference>
<dbReference type="GO" id="GO:0016887">
    <property type="term" value="F:ATP hydrolysis activity"/>
    <property type="evidence" value="ECO:0007669"/>
    <property type="project" value="InterPro"/>
</dbReference>
<evidence type="ECO:0000259" key="15">
    <source>
        <dbReference type="SMART" id="SM01024"/>
    </source>
</evidence>
<dbReference type="Pfam" id="PF00004">
    <property type="entry name" value="AAA"/>
    <property type="match status" value="2"/>
</dbReference>
<dbReference type="SMART" id="SM00382">
    <property type="entry name" value="AAA"/>
    <property type="match status" value="1"/>
</dbReference>